<evidence type="ECO:0000256" key="1">
    <source>
        <dbReference type="SAM" id="MobiDB-lite"/>
    </source>
</evidence>
<name>A0AAP0AZB5_9ASPA</name>
<evidence type="ECO:0000313" key="4">
    <source>
        <dbReference type="Proteomes" id="UP001418222"/>
    </source>
</evidence>
<proteinExistence type="predicted"/>
<organism evidence="3 4">
    <name type="scientific">Platanthera zijinensis</name>
    <dbReference type="NCBI Taxonomy" id="2320716"/>
    <lineage>
        <taxon>Eukaryota</taxon>
        <taxon>Viridiplantae</taxon>
        <taxon>Streptophyta</taxon>
        <taxon>Embryophyta</taxon>
        <taxon>Tracheophyta</taxon>
        <taxon>Spermatophyta</taxon>
        <taxon>Magnoliopsida</taxon>
        <taxon>Liliopsida</taxon>
        <taxon>Asparagales</taxon>
        <taxon>Orchidaceae</taxon>
        <taxon>Orchidoideae</taxon>
        <taxon>Orchideae</taxon>
        <taxon>Orchidinae</taxon>
        <taxon>Platanthera</taxon>
    </lineage>
</organism>
<dbReference type="EMBL" id="JBBWWQ010000019">
    <property type="protein sequence ID" value="KAK8919449.1"/>
    <property type="molecule type" value="Genomic_DNA"/>
</dbReference>
<dbReference type="InterPro" id="IPR013320">
    <property type="entry name" value="ConA-like_dom_sf"/>
</dbReference>
<dbReference type="InterPro" id="IPR043136">
    <property type="entry name" value="B30.2/SPRY_sf"/>
</dbReference>
<dbReference type="InterPro" id="IPR043502">
    <property type="entry name" value="DNA/RNA_pol_sf"/>
</dbReference>
<protein>
    <recommendedName>
        <fullName evidence="2">Reverse transcriptase Ty1/copia-type domain-containing protein</fullName>
    </recommendedName>
</protein>
<sequence length="651" mass="72519">MSPPQPTSTTDGTTTVPPIAPTSEHLSRTEVPAAPPPDSTELPIALRKGSRTCQNKPLYVSSYQGLSASHTALHLTLDQHTIPSTVGEAKTHPGWMAAMHEELTALQRNNTWELVSLPPGKPRLVAKGYAQTYGVNYEETFAPVAKISSIRIVISLAATHRWPLYQLDIKNAFLHGSLEEEMYMEQPPGFVAAGERNKVCRLLASLYGLKQSPRQWFACFWSVVTKFGLNKSIKDSSLFYRNSSAGTVLLIVYIDDIVITGSDSKGITDLKTFLHSYFQTKDLGHLRYFLGIEVADHDDSIFVSQRKYALDLLSDLGMSNCCPMDSPLEPGEKSLHAESKSFESPEKYRRIVGKLNYLTMTRPDIACAVSKVSQFMATPTISQWDSVLRIVRYIKKDPGLGISYKNRGNSNIEAYCDSDWAGCLATRKSTTGFTIFMGGNLVSWKSKKQTTVARSSAETEYRAMSHTVAEIMWIRQTLCEIGYPVQDPTPLWCDNQAAIQIATNLVFHERTKHIEVDCHFVREKYEGLISLSHVKTGDQVADILTKGVTGVRMNFICNKLGSEITFFKNGICQGVAFKDLFGGRYYPAASLYTLPNQPSCEVRFNFGPNFNFFPLEFDGSLIPRPMSEVPYHGYDGRSEGVVENGHAEKTN</sequence>
<dbReference type="PANTHER" id="PTHR11439:SF440">
    <property type="entry name" value="INTEGRASE CATALYTIC DOMAIN-CONTAINING PROTEIN"/>
    <property type="match status" value="1"/>
</dbReference>
<dbReference type="InterPro" id="IPR013103">
    <property type="entry name" value="RVT_2"/>
</dbReference>
<feature type="compositionally biased region" description="Low complexity" evidence="1">
    <location>
        <begin position="7"/>
        <end position="17"/>
    </location>
</feature>
<evidence type="ECO:0000259" key="2">
    <source>
        <dbReference type="Pfam" id="PF07727"/>
    </source>
</evidence>
<dbReference type="AlphaFoldDB" id="A0AAP0AZB5"/>
<dbReference type="PANTHER" id="PTHR11439">
    <property type="entry name" value="GAG-POL-RELATED RETROTRANSPOSON"/>
    <property type="match status" value="1"/>
</dbReference>
<gene>
    <name evidence="3" type="ORF">KSP39_PZI021441</name>
</gene>
<dbReference type="Gene3D" id="2.60.120.920">
    <property type="match status" value="1"/>
</dbReference>
<dbReference type="Proteomes" id="UP001418222">
    <property type="component" value="Unassembled WGS sequence"/>
</dbReference>
<comment type="caution">
    <text evidence="3">The sequence shown here is derived from an EMBL/GenBank/DDBJ whole genome shotgun (WGS) entry which is preliminary data.</text>
</comment>
<accession>A0AAP0AZB5</accession>
<dbReference type="SUPFAM" id="SSF49899">
    <property type="entry name" value="Concanavalin A-like lectins/glucanases"/>
    <property type="match status" value="1"/>
</dbReference>
<feature type="domain" description="Reverse transcriptase Ty1/copia-type" evidence="2">
    <location>
        <begin position="121"/>
        <end position="329"/>
    </location>
</feature>
<reference evidence="3 4" key="1">
    <citation type="journal article" date="2022" name="Nat. Plants">
        <title>Genomes of leafy and leafless Platanthera orchids illuminate the evolution of mycoheterotrophy.</title>
        <authorList>
            <person name="Li M.H."/>
            <person name="Liu K.W."/>
            <person name="Li Z."/>
            <person name="Lu H.C."/>
            <person name="Ye Q.L."/>
            <person name="Zhang D."/>
            <person name="Wang J.Y."/>
            <person name="Li Y.F."/>
            <person name="Zhong Z.M."/>
            <person name="Liu X."/>
            <person name="Yu X."/>
            <person name="Liu D.K."/>
            <person name="Tu X.D."/>
            <person name="Liu B."/>
            <person name="Hao Y."/>
            <person name="Liao X.Y."/>
            <person name="Jiang Y.T."/>
            <person name="Sun W.H."/>
            <person name="Chen J."/>
            <person name="Chen Y.Q."/>
            <person name="Ai Y."/>
            <person name="Zhai J.W."/>
            <person name="Wu S.S."/>
            <person name="Zhou Z."/>
            <person name="Hsiao Y.Y."/>
            <person name="Wu W.L."/>
            <person name="Chen Y.Y."/>
            <person name="Lin Y.F."/>
            <person name="Hsu J.L."/>
            <person name="Li C.Y."/>
            <person name="Wang Z.W."/>
            <person name="Zhao X."/>
            <person name="Zhong W.Y."/>
            <person name="Ma X.K."/>
            <person name="Ma L."/>
            <person name="Huang J."/>
            <person name="Chen G.Z."/>
            <person name="Huang M.Z."/>
            <person name="Huang L."/>
            <person name="Peng D.H."/>
            <person name="Luo Y.B."/>
            <person name="Zou S.Q."/>
            <person name="Chen S.P."/>
            <person name="Lan S."/>
            <person name="Tsai W.C."/>
            <person name="Van de Peer Y."/>
            <person name="Liu Z.J."/>
        </authorList>
    </citation>
    <scope>NUCLEOTIDE SEQUENCE [LARGE SCALE GENOMIC DNA]</scope>
    <source>
        <strain evidence="3">Lor287</strain>
    </source>
</reference>
<keyword evidence="4" id="KW-1185">Reference proteome</keyword>
<dbReference type="Pfam" id="PF07727">
    <property type="entry name" value="RVT_2"/>
    <property type="match status" value="1"/>
</dbReference>
<evidence type="ECO:0000313" key="3">
    <source>
        <dbReference type="EMBL" id="KAK8919449.1"/>
    </source>
</evidence>
<dbReference type="CDD" id="cd09272">
    <property type="entry name" value="RNase_HI_RT_Ty1"/>
    <property type="match status" value="1"/>
</dbReference>
<feature type="region of interest" description="Disordered" evidence="1">
    <location>
        <begin position="1"/>
        <end position="41"/>
    </location>
</feature>
<dbReference type="SUPFAM" id="SSF56672">
    <property type="entry name" value="DNA/RNA polymerases"/>
    <property type="match status" value="1"/>
</dbReference>